<dbReference type="Pfam" id="PF05729">
    <property type="entry name" value="NACHT"/>
    <property type="match status" value="1"/>
</dbReference>
<feature type="domain" description="NACHT" evidence="1">
    <location>
        <begin position="289"/>
        <end position="454"/>
    </location>
</feature>
<accession>A0A815WCS3</accession>
<comment type="caution">
    <text evidence="2">The sequence shown here is derived from an EMBL/GenBank/DDBJ whole genome shotgun (WGS) entry which is preliminary data.</text>
</comment>
<evidence type="ECO:0000259" key="1">
    <source>
        <dbReference type="PROSITE" id="PS50837"/>
    </source>
</evidence>
<dbReference type="PROSITE" id="PS50837">
    <property type="entry name" value="NACHT"/>
    <property type="match status" value="1"/>
</dbReference>
<proteinExistence type="predicted"/>
<evidence type="ECO:0000313" key="2">
    <source>
        <dbReference type="EMBL" id="CAF1542247.1"/>
    </source>
</evidence>
<dbReference type="InterPro" id="IPR007111">
    <property type="entry name" value="NACHT_NTPase"/>
</dbReference>
<evidence type="ECO:0000313" key="3">
    <source>
        <dbReference type="Proteomes" id="UP000663855"/>
    </source>
</evidence>
<dbReference type="EMBL" id="CAJNOV010014212">
    <property type="protein sequence ID" value="CAF1542247.1"/>
    <property type="molecule type" value="Genomic_DNA"/>
</dbReference>
<dbReference type="SUPFAM" id="SSF48371">
    <property type="entry name" value="ARM repeat"/>
    <property type="match status" value="1"/>
</dbReference>
<protein>
    <recommendedName>
        <fullName evidence="1">NACHT domain-containing protein</fullName>
    </recommendedName>
</protein>
<gene>
    <name evidence="2" type="ORF">CJN711_LOCUS29798</name>
</gene>
<dbReference type="InterPro" id="IPR016024">
    <property type="entry name" value="ARM-type_fold"/>
</dbReference>
<sequence>MASVATTSILTAIDRIIERAGEVKVCQDHTKLVTTSLIRLRSQFNDRLTVLDETHSQEDLAEILKPIDEIITCCMENEHLLNGMTYQDLESVLLRLHYRLAQYESNLADNCEIRVQILSNALQDQRLCLAKSSDETLRQTLDVIEQQTKKNMIEKHRYLREKYTKTVESYLRACIELYQWESIPALTSDIIIKIANLFYQVSSSEQMILEKEWRSYKFPIKQTFVRFKADQLTPFERNGLRQLLAENEDKFKETWERLVSVPYAIYAAENDRCSEENNANKEQFIQNKRWSIILGEPGSGKTIFIRWLVYHLAQTLLNEQYSTNYGPLRVPILICIDEFAESMKEESSLTLFDYIGKHKWMGKPITDDSSISLDDLSCTLQDYIQQGQALIIFDGLDEIFASDQRSKIINSIENFVDTYVQTPIDYSSSGNAYLSKLFDDPSRSGGNQLIVTSRIASDHTVVFSGKFAHYTIQPMDKKSMIDFVDCWFSRVHQSMIDTLNIPLTSQAEKHSEALKKELGTTKSMSLLEMASNSGLLSTICTMYFSQTDGSRLPTRRFFQYESIVKTALNSLHRKLPTIDISQVIRILANITSCVYQNPASNFINHDEIKEICVQTIKTSTTKTDDIHHFERQVSEMVRVICDHVGILTLRSKSLYGFLHQAFQEYFTCLKLLETDTSEKQKFVVDGFSREKKIQLVTQRLSHHMSDQRFRVPIALAFGKISSSWSLGDFEDLCYELIQTQHEYDSFLPLGAYVLINCVDDFVNYPSNDILFDAFNRLITAAGQHEWLIVCPFLLDQITNTLRKFRKDIVSLWIAEFLSQNSSHNIQTITAFCQLLEGKPHEFENIQWLDQKSCSMIQSLLILDNENSGFAIDRLLVKIAFSNHQLLSSNSTTFRGFLIDKQMESNSIPVFLFPLIIALYGGLAREGQSVVFNPRHIHRESSVLTPILVRFLSENDHDKQDQRLKKLQQECLQLFVMRMEKHEESSDAVDLCIATICLYNIDYIQSNLDIISNSFLRICMNRLKYISMILRQFYFASDENDQSMEEETTKFISICIEKFQYVESARFYFLDMLNSLRSSTARLRSSSTSILLDGLSELDKRVTLYLPNSLRNENPFINGLLITDVQFHSDQKSCFLIHHFTKLFWLLEHNDEFSTPYRMATALDTMPEYLIFRNDKDILTSLTFVPAHLQNLYIRLLKEKYIIINPKESIANSKPHLYFGHILTECLIGLSNASCKRLSILGALINLLPWLRMQQLENFASGLLWALAIDDSILLDIYETQRKRPSIDILLTLVKKKIHYQLNLALAGLTLNRLIRNITLDVQSHLEILLWLERYRIHALTNADYFVNNLSSSKNSYVNSFFTAELSLDTGSYINSFRLSGDLVMYFCDIIASNFIVFTTINEDATSDEVLESHKQFAVSILLNLYKLLNNTDQTRQAAVTALNKLFEKSNNNQICQAVACLLGYICNEKTYKYLFKKIVWIVNKLCYGTSNYSNSVLLALISSYFYSISINKITLNQDDLNLFSTLLKHDSCEIVQAVRVGLARIHKDSLFLIGFLDCDDTQFYHALLGSTASWYVDEIQQNSENNVAKFIEEHPTLLPIFMIELYDSIRHFSSKIRQMGFNNYDLAFGYPTYVKIAALIAVGTPKVFCAFVQDWPDGDNFKRALFYTSKQHHFPQRAACLTILSLLGELTIDLCQMFIETVRDDPYIQNNGYKSIKFIHSVKDENIILNCLLSYLKSNSMNVRYITARILLHLSQSSLIQFRKVQIMLNDLMLDSSSTEDLWLIKEQDDLSFDCEYYYAGPLKHVIYSLLVQHITGNRSENIRRHKFNNIDLDFIESEKASRFASCIYEKKSEEIPE</sequence>
<reference evidence="2" key="1">
    <citation type="submission" date="2021-02" db="EMBL/GenBank/DDBJ databases">
        <authorList>
            <person name="Nowell W R."/>
        </authorList>
    </citation>
    <scope>NUCLEOTIDE SEQUENCE</scope>
</reference>
<dbReference type="Gene3D" id="3.40.50.300">
    <property type="entry name" value="P-loop containing nucleotide triphosphate hydrolases"/>
    <property type="match status" value="1"/>
</dbReference>
<dbReference type="SUPFAM" id="SSF52540">
    <property type="entry name" value="P-loop containing nucleoside triphosphate hydrolases"/>
    <property type="match status" value="1"/>
</dbReference>
<dbReference type="InterPro" id="IPR027417">
    <property type="entry name" value="P-loop_NTPase"/>
</dbReference>
<organism evidence="2 3">
    <name type="scientific">Rotaria magnacalcarata</name>
    <dbReference type="NCBI Taxonomy" id="392030"/>
    <lineage>
        <taxon>Eukaryota</taxon>
        <taxon>Metazoa</taxon>
        <taxon>Spiralia</taxon>
        <taxon>Gnathifera</taxon>
        <taxon>Rotifera</taxon>
        <taxon>Eurotatoria</taxon>
        <taxon>Bdelloidea</taxon>
        <taxon>Philodinida</taxon>
        <taxon>Philodinidae</taxon>
        <taxon>Rotaria</taxon>
    </lineage>
</organism>
<name>A0A815WCS3_9BILA</name>
<dbReference type="Proteomes" id="UP000663855">
    <property type="component" value="Unassembled WGS sequence"/>
</dbReference>